<evidence type="ECO:0000313" key="2">
    <source>
        <dbReference type="EMBL" id="VFU13330.1"/>
    </source>
</evidence>
<sequence length="326" mass="36250">MRALVTGATGFIGSRLVRELTRRGMEVRSLVLTGEPIEHIREYTTDIRRGNLNEPQSLKGIAEGIDLVFHLAARVTDWGSRQAFYKPILEGTRNLLEESAGKGVRFVYVSSIAACGLGRHLKGMKESDEARMSGVPYNDAKLEAERLVLSFHNQGKVNAVIVRPANVTGPGSVWVKDIVDRFKALFVPLLDHGRYSASLVYVDNLVNGMILAGTHSGAAGNTYHLRDDWDVTWRRYLTDLGAMVGKRPGFSIPFSLAWKLGAFSEKILTPLNIRPPITRLAAAIMGRDNDVDTTKARTELGWNTQVSYEQALAEIRSWVDEYLRHS</sequence>
<feature type="domain" description="NAD-dependent epimerase/dehydratase" evidence="1">
    <location>
        <begin position="3"/>
        <end position="223"/>
    </location>
</feature>
<dbReference type="PANTHER" id="PTHR48079">
    <property type="entry name" value="PROTEIN YEEZ"/>
    <property type="match status" value="1"/>
</dbReference>
<dbReference type="GO" id="GO:0016853">
    <property type="term" value="F:isomerase activity"/>
    <property type="evidence" value="ECO:0007669"/>
    <property type="project" value="UniProtKB-KW"/>
</dbReference>
<protein>
    <submittedName>
        <fullName evidence="2">3 beta-hydroxysteroid dehydrogenase/Delta 5--&gt;4-isomerase</fullName>
    </submittedName>
</protein>
<evidence type="ECO:0000259" key="1">
    <source>
        <dbReference type="Pfam" id="PF01370"/>
    </source>
</evidence>
<gene>
    <name evidence="2" type="ORF">SCFA_180018</name>
</gene>
<dbReference type="PANTHER" id="PTHR48079:SF6">
    <property type="entry name" value="NAD(P)-BINDING DOMAIN-CONTAINING PROTEIN-RELATED"/>
    <property type="match status" value="1"/>
</dbReference>
<keyword evidence="2" id="KW-0413">Isomerase</keyword>
<proteinExistence type="predicted"/>
<dbReference type="Pfam" id="PF01370">
    <property type="entry name" value="Epimerase"/>
    <property type="match status" value="1"/>
</dbReference>
<dbReference type="InterPro" id="IPR001509">
    <property type="entry name" value="Epimerase_deHydtase"/>
</dbReference>
<dbReference type="GO" id="GO:0004029">
    <property type="term" value="F:aldehyde dehydrogenase (NAD+) activity"/>
    <property type="evidence" value="ECO:0007669"/>
    <property type="project" value="TreeGrafter"/>
</dbReference>
<name>A0A485LY91_9ZZZZ</name>
<accession>A0A485LY91</accession>
<dbReference type="InterPro" id="IPR036291">
    <property type="entry name" value="NAD(P)-bd_dom_sf"/>
</dbReference>
<dbReference type="InterPro" id="IPR051783">
    <property type="entry name" value="NAD(P)-dependent_oxidoreduct"/>
</dbReference>
<dbReference type="EMBL" id="CAADRM010000079">
    <property type="protein sequence ID" value="VFU13330.1"/>
    <property type="molecule type" value="Genomic_DNA"/>
</dbReference>
<dbReference type="SUPFAM" id="SSF51735">
    <property type="entry name" value="NAD(P)-binding Rossmann-fold domains"/>
    <property type="match status" value="1"/>
</dbReference>
<dbReference type="Gene3D" id="3.40.50.720">
    <property type="entry name" value="NAD(P)-binding Rossmann-like Domain"/>
    <property type="match status" value="1"/>
</dbReference>
<dbReference type="AlphaFoldDB" id="A0A485LY91"/>
<dbReference type="GO" id="GO:0005737">
    <property type="term" value="C:cytoplasm"/>
    <property type="evidence" value="ECO:0007669"/>
    <property type="project" value="TreeGrafter"/>
</dbReference>
<organism evidence="2">
    <name type="scientific">anaerobic digester metagenome</name>
    <dbReference type="NCBI Taxonomy" id="1263854"/>
    <lineage>
        <taxon>unclassified sequences</taxon>
        <taxon>metagenomes</taxon>
        <taxon>ecological metagenomes</taxon>
    </lineage>
</organism>
<reference evidence="2" key="1">
    <citation type="submission" date="2019-03" db="EMBL/GenBank/DDBJ databases">
        <authorList>
            <person name="Hao L."/>
        </authorList>
    </citation>
    <scope>NUCLEOTIDE SEQUENCE</scope>
</reference>